<gene>
    <name evidence="1" type="ORF">XENOCAPTIV_025901</name>
</gene>
<dbReference type="EMBL" id="JAHRIN010076253">
    <property type="protein sequence ID" value="MEQ2217908.1"/>
    <property type="molecule type" value="Genomic_DNA"/>
</dbReference>
<protein>
    <submittedName>
        <fullName evidence="1">Uncharacterized protein</fullName>
    </submittedName>
</protein>
<evidence type="ECO:0000313" key="1">
    <source>
        <dbReference type="EMBL" id="MEQ2217908.1"/>
    </source>
</evidence>
<organism evidence="1 2">
    <name type="scientific">Xenoophorus captivus</name>
    <dbReference type="NCBI Taxonomy" id="1517983"/>
    <lineage>
        <taxon>Eukaryota</taxon>
        <taxon>Metazoa</taxon>
        <taxon>Chordata</taxon>
        <taxon>Craniata</taxon>
        <taxon>Vertebrata</taxon>
        <taxon>Euteleostomi</taxon>
        <taxon>Actinopterygii</taxon>
        <taxon>Neopterygii</taxon>
        <taxon>Teleostei</taxon>
        <taxon>Neoteleostei</taxon>
        <taxon>Acanthomorphata</taxon>
        <taxon>Ovalentaria</taxon>
        <taxon>Atherinomorphae</taxon>
        <taxon>Cyprinodontiformes</taxon>
        <taxon>Goodeidae</taxon>
        <taxon>Xenoophorus</taxon>
    </lineage>
</organism>
<proteinExistence type="predicted"/>
<dbReference type="Proteomes" id="UP001434883">
    <property type="component" value="Unassembled WGS sequence"/>
</dbReference>
<name>A0ABV0SBP0_9TELE</name>
<evidence type="ECO:0000313" key="2">
    <source>
        <dbReference type="Proteomes" id="UP001434883"/>
    </source>
</evidence>
<reference evidence="1 2" key="1">
    <citation type="submission" date="2021-06" db="EMBL/GenBank/DDBJ databases">
        <authorList>
            <person name="Palmer J.M."/>
        </authorList>
    </citation>
    <scope>NUCLEOTIDE SEQUENCE [LARGE SCALE GENOMIC DNA]</scope>
    <source>
        <strain evidence="1 2">XC_2019</strain>
        <tissue evidence="1">Muscle</tissue>
    </source>
</reference>
<comment type="caution">
    <text evidence="1">The sequence shown here is derived from an EMBL/GenBank/DDBJ whole genome shotgun (WGS) entry which is preliminary data.</text>
</comment>
<keyword evidence="2" id="KW-1185">Reference proteome</keyword>
<sequence length="103" mass="11548">MPLWNNQRATMQAKTLHWLSDRRKKLFISGNQTGLDGGSKIITIAIYLFVRAPVWWHAIMSSAVTALQTFRASQAAQRGCQRLQRGTLVDTDNPTCVFCHSGT</sequence>
<accession>A0ABV0SBP0</accession>